<accession>A0A835JC40</accession>
<reference evidence="1 2" key="1">
    <citation type="submission" date="2020-10" db="EMBL/GenBank/DDBJ databases">
        <title>Plant Genome Project.</title>
        <authorList>
            <person name="Zhang R.-G."/>
        </authorList>
    </citation>
    <scope>NUCLEOTIDE SEQUENCE [LARGE SCALE GENOMIC DNA]</scope>
    <source>
        <strain evidence="1">FAFU-HL-1</strain>
        <tissue evidence="1">Leaf</tissue>
    </source>
</reference>
<evidence type="ECO:0000313" key="2">
    <source>
        <dbReference type="Proteomes" id="UP000657918"/>
    </source>
</evidence>
<gene>
    <name evidence="1" type="ORF">SADUNF_Sadunf16G0030800</name>
</gene>
<dbReference type="AlphaFoldDB" id="A0A835JC40"/>
<sequence length="100" mass="11281">MCKKLFMPSLEESQDEQVAAGCNYIKFDESFPFFHRGMVGISTLRYLQSICGDQDSVVPFIGSRILVEGLAKELGLNATVPCRPRSAENHQEQNLVHRFC</sequence>
<proteinExistence type="predicted"/>
<protein>
    <submittedName>
        <fullName evidence="1">Uncharacterized protein</fullName>
    </submittedName>
</protein>
<organism evidence="1 2">
    <name type="scientific">Salix dunnii</name>
    <dbReference type="NCBI Taxonomy" id="1413687"/>
    <lineage>
        <taxon>Eukaryota</taxon>
        <taxon>Viridiplantae</taxon>
        <taxon>Streptophyta</taxon>
        <taxon>Embryophyta</taxon>
        <taxon>Tracheophyta</taxon>
        <taxon>Spermatophyta</taxon>
        <taxon>Magnoliopsida</taxon>
        <taxon>eudicotyledons</taxon>
        <taxon>Gunneridae</taxon>
        <taxon>Pentapetalae</taxon>
        <taxon>rosids</taxon>
        <taxon>fabids</taxon>
        <taxon>Malpighiales</taxon>
        <taxon>Salicaceae</taxon>
        <taxon>Saliceae</taxon>
        <taxon>Salix</taxon>
    </lineage>
</organism>
<dbReference type="Proteomes" id="UP000657918">
    <property type="component" value="Chromosome 16"/>
</dbReference>
<comment type="caution">
    <text evidence="1">The sequence shown here is derived from an EMBL/GenBank/DDBJ whole genome shotgun (WGS) entry which is preliminary data.</text>
</comment>
<keyword evidence="2" id="KW-1185">Reference proteome</keyword>
<dbReference type="EMBL" id="JADGMS010000016">
    <property type="protein sequence ID" value="KAF9664555.1"/>
    <property type="molecule type" value="Genomic_DNA"/>
</dbReference>
<name>A0A835JC40_9ROSI</name>
<evidence type="ECO:0000313" key="1">
    <source>
        <dbReference type="EMBL" id="KAF9664555.1"/>
    </source>
</evidence>